<organism evidence="7 8">
    <name type="scientific">Candidatus Komeilibacteria bacterium RIFCSPLOWO2_01_FULL_53_11</name>
    <dbReference type="NCBI Taxonomy" id="1798552"/>
    <lineage>
        <taxon>Bacteria</taxon>
        <taxon>Candidatus Komeiliibacteriota</taxon>
    </lineage>
</organism>
<sequence length="267" mass="29213">MIKPLKSGPAARAGLLPKDQILAIDGFSTEGISLESAVSKIKGPAGTEVILTIYRAETGLTSEYRITRERVEIPSVDAAVLDNNIAYIEFSLFSDEVIDDFQKLFGPVINESTSGIVLDLRNNIGGLTHVAVQLADYWLDEDRRIFSERRHDSITNYVAPNPRRMPHVPTVILTNDETASASEILTAALRQYGDAISIGETTYGKGTGQTLMNFADGSGLKYTTFEWLTPAEESIDGAGIVPDITVHQTGFGDQQLDRAKEYLLRGF</sequence>
<dbReference type="InterPro" id="IPR004447">
    <property type="entry name" value="Peptidase_S41A"/>
</dbReference>
<keyword evidence="4 5" id="KW-0720">Serine protease</keyword>
<dbReference type="AlphaFoldDB" id="A0A1G2BPZ3"/>
<dbReference type="Proteomes" id="UP000177349">
    <property type="component" value="Unassembled WGS sequence"/>
</dbReference>
<dbReference type="SUPFAM" id="SSF52096">
    <property type="entry name" value="ClpP/crotonase"/>
    <property type="match status" value="1"/>
</dbReference>
<keyword evidence="2 5" id="KW-0645">Protease</keyword>
<dbReference type="SUPFAM" id="SSF50156">
    <property type="entry name" value="PDZ domain-like"/>
    <property type="match status" value="1"/>
</dbReference>
<gene>
    <name evidence="7" type="ORF">A3B31_01075</name>
</gene>
<keyword evidence="3 5" id="KW-0378">Hydrolase</keyword>
<dbReference type="GO" id="GO:0006508">
    <property type="term" value="P:proteolysis"/>
    <property type="evidence" value="ECO:0007669"/>
    <property type="project" value="UniProtKB-KW"/>
</dbReference>
<dbReference type="InterPro" id="IPR029045">
    <property type="entry name" value="ClpP/crotonase-like_dom_sf"/>
</dbReference>
<dbReference type="Pfam" id="PF03572">
    <property type="entry name" value="Peptidase_S41"/>
    <property type="match status" value="1"/>
</dbReference>
<comment type="caution">
    <text evidence="7">The sequence shown here is derived from an EMBL/GenBank/DDBJ whole genome shotgun (WGS) entry which is preliminary data.</text>
</comment>
<dbReference type="CDD" id="cd06567">
    <property type="entry name" value="Peptidase_S41"/>
    <property type="match status" value="1"/>
</dbReference>
<dbReference type="PROSITE" id="PS50106">
    <property type="entry name" value="PDZ"/>
    <property type="match status" value="1"/>
</dbReference>
<dbReference type="GO" id="GO:0008236">
    <property type="term" value="F:serine-type peptidase activity"/>
    <property type="evidence" value="ECO:0007669"/>
    <property type="project" value="UniProtKB-KW"/>
</dbReference>
<dbReference type="GO" id="GO:0030288">
    <property type="term" value="C:outer membrane-bounded periplasmic space"/>
    <property type="evidence" value="ECO:0007669"/>
    <property type="project" value="TreeGrafter"/>
</dbReference>
<evidence type="ECO:0000313" key="8">
    <source>
        <dbReference type="Proteomes" id="UP000177349"/>
    </source>
</evidence>
<protein>
    <recommendedName>
        <fullName evidence="6">PDZ domain-containing protein</fullName>
    </recommendedName>
</protein>
<evidence type="ECO:0000256" key="1">
    <source>
        <dbReference type="ARBA" id="ARBA00009179"/>
    </source>
</evidence>
<dbReference type="Gene3D" id="2.30.42.10">
    <property type="match status" value="1"/>
</dbReference>
<dbReference type="Gene3D" id="3.90.226.10">
    <property type="entry name" value="2-enoyl-CoA Hydratase, Chain A, domain 1"/>
    <property type="match status" value="1"/>
</dbReference>
<dbReference type="CDD" id="cd06782">
    <property type="entry name" value="cpPDZ_CPP-like"/>
    <property type="match status" value="1"/>
</dbReference>
<dbReference type="GO" id="GO:0004175">
    <property type="term" value="F:endopeptidase activity"/>
    <property type="evidence" value="ECO:0007669"/>
    <property type="project" value="TreeGrafter"/>
</dbReference>
<dbReference type="InterPro" id="IPR001478">
    <property type="entry name" value="PDZ"/>
</dbReference>
<proteinExistence type="inferred from homology"/>
<accession>A0A1G2BPZ3</accession>
<dbReference type="EMBL" id="MHKN01000047">
    <property type="protein sequence ID" value="OGY91183.1"/>
    <property type="molecule type" value="Genomic_DNA"/>
</dbReference>
<evidence type="ECO:0000259" key="6">
    <source>
        <dbReference type="PROSITE" id="PS50106"/>
    </source>
</evidence>
<name>A0A1G2BPZ3_9BACT</name>
<comment type="similarity">
    <text evidence="1 5">Belongs to the peptidase S41A family.</text>
</comment>
<dbReference type="Pfam" id="PF17820">
    <property type="entry name" value="PDZ_6"/>
    <property type="match status" value="1"/>
</dbReference>
<evidence type="ECO:0000256" key="2">
    <source>
        <dbReference type="ARBA" id="ARBA00022670"/>
    </source>
</evidence>
<evidence type="ECO:0000256" key="4">
    <source>
        <dbReference type="ARBA" id="ARBA00022825"/>
    </source>
</evidence>
<evidence type="ECO:0000256" key="5">
    <source>
        <dbReference type="RuleBase" id="RU004404"/>
    </source>
</evidence>
<dbReference type="SMART" id="SM00245">
    <property type="entry name" value="TSPc"/>
    <property type="match status" value="1"/>
</dbReference>
<dbReference type="InterPro" id="IPR041489">
    <property type="entry name" value="PDZ_6"/>
</dbReference>
<feature type="domain" description="PDZ" evidence="6">
    <location>
        <begin position="1"/>
        <end position="42"/>
    </location>
</feature>
<dbReference type="PANTHER" id="PTHR32060">
    <property type="entry name" value="TAIL-SPECIFIC PROTEASE"/>
    <property type="match status" value="1"/>
</dbReference>
<dbReference type="NCBIfam" id="TIGR00225">
    <property type="entry name" value="prc"/>
    <property type="match status" value="1"/>
</dbReference>
<dbReference type="InterPro" id="IPR005151">
    <property type="entry name" value="Tail-specific_protease"/>
</dbReference>
<evidence type="ECO:0000256" key="3">
    <source>
        <dbReference type="ARBA" id="ARBA00022801"/>
    </source>
</evidence>
<reference evidence="7 8" key="1">
    <citation type="journal article" date="2016" name="Nat. Commun.">
        <title>Thousands of microbial genomes shed light on interconnected biogeochemical processes in an aquifer system.</title>
        <authorList>
            <person name="Anantharaman K."/>
            <person name="Brown C.T."/>
            <person name="Hug L.A."/>
            <person name="Sharon I."/>
            <person name="Castelle C.J."/>
            <person name="Probst A.J."/>
            <person name="Thomas B.C."/>
            <person name="Singh A."/>
            <person name="Wilkins M.J."/>
            <person name="Karaoz U."/>
            <person name="Brodie E.L."/>
            <person name="Williams K.H."/>
            <person name="Hubbard S.S."/>
            <person name="Banfield J.F."/>
        </authorList>
    </citation>
    <scope>NUCLEOTIDE SEQUENCE [LARGE SCALE GENOMIC DNA]</scope>
</reference>
<dbReference type="GO" id="GO:0007165">
    <property type="term" value="P:signal transduction"/>
    <property type="evidence" value="ECO:0007669"/>
    <property type="project" value="TreeGrafter"/>
</dbReference>
<evidence type="ECO:0000313" key="7">
    <source>
        <dbReference type="EMBL" id="OGY91183.1"/>
    </source>
</evidence>
<dbReference type="InterPro" id="IPR036034">
    <property type="entry name" value="PDZ_sf"/>
</dbReference>
<dbReference type="PANTHER" id="PTHR32060:SF22">
    <property type="entry name" value="CARBOXYL-TERMINAL-PROCESSING PEPTIDASE 3, CHLOROPLASTIC"/>
    <property type="match status" value="1"/>
</dbReference>